<feature type="compositionally biased region" description="Basic and acidic residues" evidence="1">
    <location>
        <begin position="301"/>
        <end position="315"/>
    </location>
</feature>
<evidence type="ECO:0000259" key="3">
    <source>
        <dbReference type="Pfam" id="PF01370"/>
    </source>
</evidence>
<sequence length="465" mass="50137">MRVFVAALETLGADVVHADALDHAAMRRAVRVAAPDVVVHLLTAIPDRINPRRMSHDFAQTNRLRTEGTVNLVDAAAEAGAKRVITQGLATVYEPNGADPATEDVPFWQHPPKEFRPVLDALRQLEKLTAEADGLVLRFGRLYGPGTSHASDGSFVRQVRARRVPIVGRGTGTFSFPHTDDAASAIAAALATPVNGALNVVDDEPAQVREWLPVLADLLGAPPPRRIPRPLARLAIGGWGTTFMTEQRGADNARAKRDLGWTPTYPSWRQASRLNLPTPTIRSGLPVVGNAVPRSRPTGADARRSSSEKHGRETTLRKGVEVMTTEVPSNRAGRREALSDPGYQAFLVLRTVFTIAPIVFGLDKFANLLTDWPAYLAPWINNIVPGSGQDAMYVIGLVEIVAGIAVALIPRYGALLVVAWLAGIIINLLTLSGFYDVALRDLGLLVAALALARLATKYPPARHTS</sequence>
<evidence type="ECO:0000256" key="1">
    <source>
        <dbReference type="SAM" id="MobiDB-lite"/>
    </source>
</evidence>
<dbReference type="EMBL" id="SHKR01000012">
    <property type="protein sequence ID" value="RZU16331.1"/>
    <property type="molecule type" value="Genomic_DNA"/>
</dbReference>
<reference evidence="4 5" key="1">
    <citation type="journal article" date="2015" name="Stand. Genomic Sci.">
        <title>Genomic Encyclopedia of Bacterial and Archaeal Type Strains, Phase III: the genomes of soil and plant-associated and newly described type strains.</title>
        <authorList>
            <person name="Whitman W.B."/>
            <person name="Woyke T."/>
            <person name="Klenk H.P."/>
            <person name="Zhou Y."/>
            <person name="Lilburn T.G."/>
            <person name="Beck B.J."/>
            <person name="De Vos P."/>
            <person name="Vandamme P."/>
            <person name="Eisen J.A."/>
            <person name="Garrity G."/>
            <person name="Hugenholtz P."/>
            <person name="Kyrpides N.C."/>
        </authorList>
    </citation>
    <scope>NUCLEOTIDE SEQUENCE [LARGE SCALE GENOMIC DNA]</scope>
    <source>
        <strain evidence="4 5">VKM Ac-2540</strain>
    </source>
</reference>
<dbReference type="GO" id="GO:0004029">
    <property type="term" value="F:aldehyde dehydrogenase (NAD+) activity"/>
    <property type="evidence" value="ECO:0007669"/>
    <property type="project" value="TreeGrafter"/>
</dbReference>
<dbReference type="InterPro" id="IPR001509">
    <property type="entry name" value="Epimerase_deHydtase"/>
</dbReference>
<dbReference type="PANTHER" id="PTHR48079:SF6">
    <property type="entry name" value="NAD(P)-BINDING DOMAIN-CONTAINING PROTEIN-RELATED"/>
    <property type="match status" value="1"/>
</dbReference>
<protein>
    <submittedName>
        <fullName evidence="4">Nucleoside-diphosphate-sugar epimerase</fullName>
    </submittedName>
</protein>
<feature type="transmembrane region" description="Helical" evidence="2">
    <location>
        <begin position="391"/>
        <end position="409"/>
    </location>
</feature>
<dbReference type="Proteomes" id="UP000292027">
    <property type="component" value="Unassembled WGS sequence"/>
</dbReference>
<proteinExistence type="predicted"/>
<feature type="domain" description="NAD-dependent epimerase/dehydratase" evidence="3">
    <location>
        <begin position="14"/>
        <end position="196"/>
    </location>
</feature>
<gene>
    <name evidence="4" type="ORF">EV645_3886</name>
</gene>
<dbReference type="PANTHER" id="PTHR48079">
    <property type="entry name" value="PROTEIN YEEZ"/>
    <property type="match status" value="1"/>
</dbReference>
<name>A0A4Q7X0J6_9ACTN</name>
<comment type="caution">
    <text evidence="4">The sequence shown here is derived from an EMBL/GenBank/DDBJ whole genome shotgun (WGS) entry which is preliminary data.</text>
</comment>
<keyword evidence="2" id="KW-0812">Transmembrane</keyword>
<dbReference type="SUPFAM" id="SSF51735">
    <property type="entry name" value="NAD(P)-binding Rossmann-fold domains"/>
    <property type="match status" value="1"/>
</dbReference>
<evidence type="ECO:0000313" key="5">
    <source>
        <dbReference type="Proteomes" id="UP000292027"/>
    </source>
</evidence>
<feature type="region of interest" description="Disordered" evidence="1">
    <location>
        <begin position="285"/>
        <end position="315"/>
    </location>
</feature>
<dbReference type="Pfam" id="PF01370">
    <property type="entry name" value="Epimerase"/>
    <property type="match status" value="1"/>
</dbReference>
<dbReference type="Gene3D" id="3.40.50.720">
    <property type="entry name" value="NAD(P)-binding Rossmann-like Domain"/>
    <property type="match status" value="1"/>
</dbReference>
<dbReference type="RefSeq" id="WP_130445251.1">
    <property type="nucleotide sequence ID" value="NZ_SHKR01000012.1"/>
</dbReference>
<feature type="transmembrane region" description="Helical" evidence="2">
    <location>
        <begin position="414"/>
        <end position="431"/>
    </location>
</feature>
<accession>A0A4Q7X0J6</accession>
<keyword evidence="5" id="KW-1185">Reference proteome</keyword>
<keyword evidence="2" id="KW-0472">Membrane</keyword>
<evidence type="ECO:0000313" key="4">
    <source>
        <dbReference type="EMBL" id="RZU16331.1"/>
    </source>
</evidence>
<dbReference type="GO" id="GO:0005737">
    <property type="term" value="C:cytoplasm"/>
    <property type="evidence" value="ECO:0007669"/>
    <property type="project" value="TreeGrafter"/>
</dbReference>
<dbReference type="InterPro" id="IPR051783">
    <property type="entry name" value="NAD(P)-dependent_oxidoreduct"/>
</dbReference>
<evidence type="ECO:0000256" key="2">
    <source>
        <dbReference type="SAM" id="Phobius"/>
    </source>
</evidence>
<dbReference type="InterPro" id="IPR036291">
    <property type="entry name" value="NAD(P)-bd_dom_sf"/>
</dbReference>
<keyword evidence="2" id="KW-1133">Transmembrane helix</keyword>
<dbReference type="OrthoDB" id="119681at2"/>
<dbReference type="AlphaFoldDB" id="A0A4Q7X0J6"/>
<organism evidence="4 5">
    <name type="scientific">Kribbella rubisoli</name>
    <dbReference type="NCBI Taxonomy" id="3075929"/>
    <lineage>
        <taxon>Bacteria</taxon>
        <taxon>Bacillati</taxon>
        <taxon>Actinomycetota</taxon>
        <taxon>Actinomycetes</taxon>
        <taxon>Propionibacteriales</taxon>
        <taxon>Kribbellaceae</taxon>
        <taxon>Kribbella</taxon>
    </lineage>
</organism>